<evidence type="ECO:0000313" key="3">
    <source>
        <dbReference type="Proteomes" id="UP000183769"/>
    </source>
</evidence>
<accession>A0A1I5QV61</accession>
<dbReference type="NCBIfam" id="TIGR03663">
    <property type="entry name" value="flippase activity-associated protein Agl23"/>
    <property type="match status" value="1"/>
</dbReference>
<feature type="transmembrane region" description="Helical" evidence="1">
    <location>
        <begin position="165"/>
        <end position="191"/>
    </location>
</feature>
<dbReference type="EMBL" id="FOXI01000004">
    <property type="protein sequence ID" value="SFP49921.1"/>
    <property type="molecule type" value="Genomic_DNA"/>
</dbReference>
<evidence type="ECO:0000256" key="1">
    <source>
        <dbReference type="SAM" id="Phobius"/>
    </source>
</evidence>
<feature type="transmembrane region" description="Helical" evidence="1">
    <location>
        <begin position="290"/>
        <end position="317"/>
    </location>
</feature>
<dbReference type="InterPro" id="IPR019962">
    <property type="entry name" value="CHP03663"/>
</dbReference>
<proteinExistence type="predicted"/>
<keyword evidence="3" id="KW-1185">Reference proteome</keyword>
<keyword evidence="1" id="KW-1133">Transmembrane helix</keyword>
<keyword evidence="1" id="KW-0472">Membrane</keyword>
<feature type="transmembrane region" description="Helical" evidence="1">
    <location>
        <begin position="354"/>
        <end position="378"/>
    </location>
</feature>
<feature type="transmembrane region" description="Helical" evidence="1">
    <location>
        <begin position="390"/>
        <end position="409"/>
    </location>
</feature>
<dbReference type="PANTHER" id="PTHR41710:SF2">
    <property type="entry name" value="GLYCOSYL TRANSFERASE FAMILY 39_83 DOMAIN-CONTAINING PROTEIN"/>
    <property type="match status" value="1"/>
</dbReference>
<organism evidence="2 3">
    <name type="scientific">Halolamina pelagica</name>
    <dbReference type="NCBI Taxonomy" id="699431"/>
    <lineage>
        <taxon>Archaea</taxon>
        <taxon>Methanobacteriati</taxon>
        <taxon>Methanobacteriota</taxon>
        <taxon>Stenosarchaea group</taxon>
        <taxon>Halobacteria</taxon>
        <taxon>Halobacteriales</taxon>
        <taxon>Haloferacaceae</taxon>
    </lineage>
</organism>
<keyword evidence="1" id="KW-0812">Transmembrane</keyword>
<protein>
    <submittedName>
        <fullName evidence="2">TIGR03663 family protein</fullName>
    </submittedName>
</protein>
<dbReference type="RefSeq" id="WP_074877038.1">
    <property type="nucleotide sequence ID" value="NZ_FOXI01000004.1"/>
</dbReference>
<dbReference type="PANTHER" id="PTHR41710">
    <property type="entry name" value="GLYCOSYL TRANSFERASE, FAMILY 39"/>
    <property type="match status" value="1"/>
</dbReference>
<name>A0A1I5QV61_9EURY</name>
<dbReference type="AlphaFoldDB" id="A0A1I5QV61"/>
<reference evidence="3" key="1">
    <citation type="submission" date="2016-10" db="EMBL/GenBank/DDBJ databases">
        <authorList>
            <person name="Varghese N."/>
            <person name="Submissions S."/>
        </authorList>
    </citation>
    <scope>NUCLEOTIDE SEQUENCE [LARGE SCALE GENOMIC DNA]</scope>
    <source>
        <strain evidence="3">CGMCC 1.10329</strain>
    </source>
</reference>
<sequence>MRRLDRVERAVVAVTAIALVVRLVGLGARPFHWDEARVGYWTLRSLETGAYEYRPVAGGPFLYVVGRRLFALGLTGDAAARLPVALIGGLLPLAALLFRRVRDRASRSGLSDTETVALALLLALAPPLLYYSRVLRGDLPLAAFSLVAVGFAWRARRRERRRALYAGAAAFGLALATSGFAPAVVGCWLVAGLLTIDEGRVRGADPTAIRARVRAGLDAVADRSVALLRAVVVTVAVAIAFYLPRGRVDLAEPASLLAALEAGTTGAGRRFLAVRVLGRHAPPTYTNDHALLPFVAGTTDVLLAAALPVVGLAVWGFFRARYAGRSRPLVNFAAYWAGAGLLLFPMATEVNQPWVAVHVLAPATVPAAVGLGALWNAARESLADDRAARLAAALLLLSAAGVHTGAVVAGEVYDAPEAGDALPGYAQPGSEFRAPVAAIERAVTDGEGIDVLYVGADLAVADESALDRPPVPESARDAFSARLPLAWYVERTGAETASVDAPSAVGESPPSVVVTTPEHRRAVGDRLSGYERYEVEQGLTNRRLVVFVAS</sequence>
<gene>
    <name evidence="2" type="ORF">SAMN05216277_10493</name>
</gene>
<evidence type="ECO:0000313" key="2">
    <source>
        <dbReference type="EMBL" id="SFP49921.1"/>
    </source>
</evidence>
<dbReference type="Proteomes" id="UP000183769">
    <property type="component" value="Unassembled WGS sequence"/>
</dbReference>
<feature type="transmembrane region" description="Helical" evidence="1">
    <location>
        <begin position="78"/>
        <end position="98"/>
    </location>
</feature>
<feature type="transmembrane region" description="Helical" evidence="1">
    <location>
        <begin position="329"/>
        <end position="348"/>
    </location>
</feature>
<dbReference type="OrthoDB" id="313515at2157"/>